<dbReference type="GeneID" id="30198896"/>
<evidence type="ECO:0000256" key="4">
    <source>
        <dbReference type="ARBA" id="ARBA00022968"/>
    </source>
</evidence>
<dbReference type="Gene3D" id="2.60.120.200">
    <property type="match status" value="1"/>
</dbReference>
<dbReference type="Pfam" id="PF03935">
    <property type="entry name" value="SKN1_KRE6_Sbg1"/>
    <property type="match status" value="1"/>
</dbReference>
<dbReference type="GO" id="GO:0006078">
    <property type="term" value="P:(1-&gt;6)-beta-D-glucan biosynthetic process"/>
    <property type="evidence" value="ECO:0007669"/>
    <property type="project" value="TreeGrafter"/>
</dbReference>
<evidence type="ECO:0000313" key="11">
    <source>
        <dbReference type="Proteomes" id="UP000094112"/>
    </source>
</evidence>
<evidence type="ECO:0000259" key="9">
    <source>
        <dbReference type="PROSITE" id="PS51762"/>
    </source>
</evidence>
<dbReference type="GO" id="GO:0005789">
    <property type="term" value="C:endoplasmic reticulum membrane"/>
    <property type="evidence" value="ECO:0007669"/>
    <property type="project" value="TreeGrafter"/>
</dbReference>
<keyword evidence="10" id="KW-0378">Hydrolase</keyword>
<accession>A0A1E3P5U9</accession>
<dbReference type="InterPro" id="IPR013320">
    <property type="entry name" value="ConA-like_dom_sf"/>
</dbReference>
<evidence type="ECO:0000313" key="10">
    <source>
        <dbReference type="EMBL" id="ODQ60312.1"/>
    </source>
</evidence>
<dbReference type="InterPro" id="IPR005629">
    <property type="entry name" value="Skn1/Kre6/Sbg1"/>
</dbReference>
<dbReference type="GO" id="GO:0015926">
    <property type="term" value="F:glucosidase activity"/>
    <property type="evidence" value="ECO:0007669"/>
    <property type="project" value="TreeGrafter"/>
</dbReference>
<proteinExistence type="inferred from homology"/>
<dbReference type="GO" id="GO:0031505">
    <property type="term" value="P:fungal-type cell wall organization"/>
    <property type="evidence" value="ECO:0007669"/>
    <property type="project" value="TreeGrafter"/>
</dbReference>
<keyword evidence="5" id="KW-1133">Transmembrane helix</keyword>
<evidence type="ECO:0000256" key="7">
    <source>
        <dbReference type="ARBA" id="ARBA00023180"/>
    </source>
</evidence>
<organism evidence="10 11">
    <name type="scientific">Wickerhamomyces anomalus (strain ATCC 58044 / CBS 1984 / NCYC 433 / NRRL Y-366-8)</name>
    <name type="common">Yeast</name>
    <name type="synonym">Hansenula anomala</name>
    <dbReference type="NCBI Taxonomy" id="683960"/>
    <lineage>
        <taxon>Eukaryota</taxon>
        <taxon>Fungi</taxon>
        <taxon>Dikarya</taxon>
        <taxon>Ascomycota</taxon>
        <taxon>Saccharomycotina</taxon>
        <taxon>Saccharomycetes</taxon>
        <taxon>Phaffomycetales</taxon>
        <taxon>Wickerhamomycetaceae</taxon>
        <taxon>Wickerhamomyces</taxon>
    </lineage>
</organism>
<dbReference type="CDD" id="cd02180">
    <property type="entry name" value="GH16_fungal_KRE6_glucanase"/>
    <property type="match status" value="1"/>
</dbReference>
<keyword evidence="7" id="KW-0325">Glycoprotein</keyword>
<keyword evidence="8" id="KW-0961">Cell wall biogenesis/degradation</keyword>
<evidence type="ECO:0000256" key="8">
    <source>
        <dbReference type="ARBA" id="ARBA00023316"/>
    </source>
</evidence>
<protein>
    <submittedName>
        <fullName evidence="10">Glycoside hydrolase family 16 protein</fullName>
    </submittedName>
</protein>
<dbReference type="PANTHER" id="PTHR31361:SF1">
    <property type="entry name" value="BETA-GLUCAN SYNTHESIS-ASSOCIATED PROTEIN KRE6-RELATED"/>
    <property type="match status" value="1"/>
</dbReference>
<evidence type="ECO:0000256" key="5">
    <source>
        <dbReference type="ARBA" id="ARBA00022989"/>
    </source>
</evidence>
<dbReference type="STRING" id="683960.A0A1E3P5U9"/>
<dbReference type="PANTHER" id="PTHR31361">
    <property type="entry name" value="BETA-GLUCAN SYNTHESIS-ASSOCIATED PROTEIN KRE6-RELATED"/>
    <property type="match status" value="1"/>
</dbReference>
<dbReference type="GO" id="GO:0005886">
    <property type="term" value="C:plasma membrane"/>
    <property type="evidence" value="ECO:0007669"/>
    <property type="project" value="TreeGrafter"/>
</dbReference>
<dbReference type="Proteomes" id="UP000094112">
    <property type="component" value="Unassembled WGS sequence"/>
</dbReference>
<sequence>MLLISLIIIISVLSFIVPFIARSNRFPHHEAPPLVFEHISDYIYPQLSGIRTNMVDEDTPREAYVRKNRDGEDWELVFSDEFNAEGRTFYPGMDQFWEAVDLHYAATRDLEWYDPDAVITSNGTLNLRMDVLQNHGLFYRSGMLQSWNKMCHSEGIVEISAKLPGSSLTAGLWPGLWTLGNLARPGYMATTDGVWPYSYDECDAGITANQSSDDGLSQLPGQKLNKCTCKGEDHPNRGVGRGAPEIDLLEGAHSTKVIFGVASQTLQVAPFDIWYQPDYDFIAIHNLSKSNQNSFRGTPFQEMVSTITTINETWFQYVVDPDDPNIILDDQTYFQKYAVEYLSKVQRKEDAYVRFFLGDEPTVTIEGSAMHPDGNIGWRDMPKEPMSMVLNLGLSTAWSQIDWFHINFPVTFEIDYVRIYQPKLKTQLTCDPGDFPTGDYIERHKNAYMNPNLTTWEQAGYEYPKK</sequence>
<dbReference type="InterPro" id="IPR000757">
    <property type="entry name" value="Beta-glucanase-like"/>
</dbReference>
<evidence type="ECO:0000256" key="1">
    <source>
        <dbReference type="ARBA" id="ARBA00004606"/>
    </source>
</evidence>
<evidence type="ECO:0000256" key="3">
    <source>
        <dbReference type="ARBA" id="ARBA00022692"/>
    </source>
</evidence>
<feature type="domain" description="GH16" evidence="9">
    <location>
        <begin position="37"/>
        <end position="425"/>
    </location>
</feature>
<dbReference type="EMBL" id="KV454210">
    <property type="protein sequence ID" value="ODQ60312.1"/>
    <property type="molecule type" value="Genomic_DNA"/>
</dbReference>
<evidence type="ECO:0000256" key="2">
    <source>
        <dbReference type="ARBA" id="ARBA00010962"/>
    </source>
</evidence>
<comment type="subcellular location">
    <subcellularLocation>
        <location evidence="1">Membrane</location>
        <topology evidence="1">Single-pass type II membrane protein</topology>
    </subcellularLocation>
</comment>
<dbReference type="PROSITE" id="PS51762">
    <property type="entry name" value="GH16_2"/>
    <property type="match status" value="1"/>
</dbReference>
<evidence type="ECO:0000256" key="6">
    <source>
        <dbReference type="ARBA" id="ARBA00023136"/>
    </source>
</evidence>
<keyword evidence="3" id="KW-0812">Transmembrane</keyword>
<gene>
    <name evidence="10" type="ORF">WICANDRAFT_29776</name>
</gene>
<dbReference type="SUPFAM" id="SSF49899">
    <property type="entry name" value="Concanavalin A-like lectins/glucanases"/>
    <property type="match status" value="1"/>
</dbReference>
<keyword evidence="11" id="KW-1185">Reference proteome</keyword>
<keyword evidence="6" id="KW-0472">Membrane</keyword>
<dbReference type="OrthoDB" id="412647at2759"/>
<reference evidence="10 11" key="1">
    <citation type="journal article" date="2016" name="Proc. Natl. Acad. Sci. U.S.A.">
        <title>Comparative genomics of biotechnologically important yeasts.</title>
        <authorList>
            <person name="Riley R."/>
            <person name="Haridas S."/>
            <person name="Wolfe K.H."/>
            <person name="Lopes M.R."/>
            <person name="Hittinger C.T."/>
            <person name="Goeker M."/>
            <person name="Salamov A.A."/>
            <person name="Wisecaver J.H."/>
            <person name="Long T.M."/>
            <person name="Calvey C.H."/>
            <person name="Aerts A.L."/>
            <person name="Barry K.W."/>
            <person name="Choi C."/>
            <person name="Clum A."/>
            <person name="Coughlan A.Y."/>
            <person name="Deshpande S."/>
            <person name="Douglass A.P."/>
            <person name="Hanson S.J."/>
            <person name="Klenk H.-P."/>
            <person name="LaButti K.M."/>
            <person name="Lapidus A."/>
            <person name="Lindquist E.A."/>
            <person name="Lipzen A.M."/>
            <person name="Meier-Kolthoff J.P."/>
            <person name="Ohm R.A."/>
            <person name="Otillar R.P."/>
            <person name="Pangilinan J.L."/>
            <person name="Peng Y."/>
            <person name="Rokas A."/>
            <person name="Rosa C.A."/>
            <person name="Scheuner C."/>
            <person name="Sibirny A.A."/>
            <person name="Slot J.C."/>
            <person name="Stielow J.B."/>
            <person name="Sun H."/>
            <person name="Kurtzman C.P."/>
            <person name="Blackwell M."/>
            <person name="Grigoriev I.V."/>
            <person name="Jeffries T.W."/>
        </authorList>
    </citation>
    <scope>NUCLEOTIDE SEQUENCE [LARGE SCALE GENOMIC DNA]</scope>
    <source>
        <strain evidence="11">ATCC 58044 / CBS 1984 / NCYC 433 / NRRL Y-366-8</strain>
    </source>
</reference>
<dbReference type="AlphaFoldDB" id="A0A1E3P5U9"/>
<keyword evidence="4" id="KW-0735">Signal-anchor</keyword>
<name>A0A1E3P5U9_WICAA</name>
<dbReference type="RefSeq" id="XP_019039519.1">
    <property type="nucleotide sequence ID" value="XM_019181650.1"/>
</dbReference>
<comment type="similarity">
    <text evidence="2">Belongs to the SKN1/KRE6 family.</text>
</comment>